<dbReference type="Pfam" id="PF13083">
    <property type="entry name" value="KH_KhpA-B"/>
    <property type="match status" value="1"/>
</dbReference>
<dbReference type="GO" id="GO:0071555">
    <property type="term" value="P:cell wall organization"/>
    <property type="evidence" value="ECO:0007669"/>
    <property type="project" value="UniProtKB-KW"/>
</dbReference>
<dbReference type="InterPro" id="IPR015946">
    <property type="entry name" value="KH_dom-like_a/b"/>
</dbReference>
<dbReference type="PANTHER" id="PTHR35800">
    <property type="entry name" value="PROTEIN JAG"/>
    <property type="match status" value="1"/>
</dbReference>
<dbReference type="Proteomes" id="UP000238415">
    <property type="component" value="Unassembled WGS sequence"/>
</dbReference>
<dbReference type="PANTHER" id="PTHR35800:SF1">
    <property type="entry name" value="RNA-BINDING PROTEIN KHPB"/>
    <property type="match status" value="1"/>
</dbReference>
<dbReference type="Gene3D" id="3.30.30.80">
    <property type="entry name" value="probable RNA-binding protein from clostridium symbiosum atcc 14940"/>
    <property type="match status" value="1"/>
</dbReference>
<dbReference type="InterPro" id="IPR038247">
    <property type="entry name" value="Jag_N_dom_sf"/>
</dbReference>
<evidence type="ECO:0000256" key="4">
    <source>
        <dbReference type="ARBA" id="ARBA00023186"/>
    </source>
</evidence>
<feature type="domain" description="R3H" evidence="7">
    <location>
        <begin position="140"/>
        <end position="206"/>
    </location>
</feature>
<dbReference type="AlphaFoldDB" id="A0A2T0AS62"/>
<keyword evidence="3 6" id="KW-0133">Cell shape</keyword>
<keyword evidence="2 6" id="KW-0694">RNA-binding</keyword>
<organism evidence="8 9">
    <name type="scientific">Neomoorella humiferrea</name>
    <dbReference type="NCBI Taxonomy" id="676965"/>
    <lineage>
        <taxon>Bacteria</taxon>
        <taxon>Bacillati</taxon>
        <taxon>Bacillota</taxon>
        <taxon>Clostridia</taxon>
        <taxon>Neomoorellales</taxon>
        <taxon>Neomoorellaceae</taxon>
        <taxon>Neomoorella</taxon>
    </lineage>
</organism>
<dbReference type="PROSITE" id="PS51061">
    <property type="entry name" value="R3H"/>
    <property type="match status" value="1"/>
</dbReference>
<dbReference type="GO" id="GO:0005737">
    <property type="term" value="C:cytoplasm"/>
    <property type="evidence" value="ECO:0007669"/>
    <property type="project" value="UniProtKB-SubCell"/>
</dbReference>
<dbReference type="CDD" id="cd02644">
    <property type="entry name" value="R3H_jag"/>
    <property type="match status" value="1"/>
</dbReference>
<comment type="caution">
    <text evidence="8">The sequence shown here is derived from an EMBL/GenBank/DDBJ whole genome shotgun (WGS) entry which is preliminary data.</text>
</comment>
<dbReference type="EMBL" id="PVXM01000025">
    <property type="protein sequence ID" value="PRR72923.1"/>
    <property type="molecule type" value="Genomic_DNA"/>
</dbReference>
<accession>A0A2T0AS62</accession>
<dbReference type="OrthoDB" id="9794483at2"/>
<evidence type="ECO:0000256" key="1">
    <source>
        <dbReference type="ARBA" id="ARBA00022490"/>
    </source>
</evidence>
<name>A0A2T0AS62_9FIRM</name>
<dbReference type="InterPro" id="IPR001374">
    <property type="entry name" value="R3H_dom"/>
</dbReference>
<sequence length="206" mass="23278">MKEIEATGKTVDEAIEAALKSLGARRDEVEIYVLEEGSKGFLGLLGSRQARVKVVLPDKPEDVITDFLTRVLKAMNVEAGIEIRQREGYYFVSFHGKDLGLLIGRRGDNLDALQFLCNLAVNKVLKNKIKIILDAEGYRKRREQTLINLARRLSARVKATGKRIVLEPMNPQERRVIHTALQNDSEILTFSEGQEPNRKIVIALRQ</sequence>
<comment type="subunit">
    <text evidence="6">Forms a complex with KhpA.</text>
</comment>
<comment type="subcellular location">
    <subcellularLocation>
        <location evidence="6">Cytoplasm</location>
    </subcellularLocation>
</comment>
<comment type="function">
    <text evidence="6">A probable RNA chaperone. Forms a complex with KhpA which binds to cellular RNA and controls its expression. Plays a role in peptidoglycan (PG) homeostasis and cell length regulation.</text>
</comment>
<evidence type="ECO:0000313" key="8">
    <source>
        <dbReference type="EMBL" id="PRR72923.1"/>
    </source>
</evidence>
<dbReference type="Gene3D" id="3.30.300.20">
    <property type="match status" value="1"/>
</dbReference>
<dbReference type="HAMAP" id="MF_00867">
    <property type="entry name" value="KhpB"/>
    <property type="match status" value="1"/>
</dbReference>
<dbReference type="SMART" id="SM01245">
    <property type="entry name" value="Jag_N"/>
    <property type="match status" value="1"/>
</dbReference>
<dbReference type="InterPro" id="IPR039247">
    <property type="entry name" value="KhpB"/>
</dbReference>
<reference evidence="8 9" key="1">
    <citation type="submission" date="2018-03" db="EMBL/GenBank/DDBJ databases">
        <title>Genome sequence of Moorella humiferrea DSM 23265.</title>
        <authorList>
            <person name="Poehlein A."/>
            <person name="Daniel R."/>
        </authorList>
    </citation>
    <scope>NUCLEOTIDE SEQUENCE [LARGE SCALE GENOMIC DNA]</scope>
    <source>
        <strain evidence="8 9">DSM 23265</strain>
    </source>
</reference>
<proteinExistence type="inferred from homology"/>
<evidence type="ECO:0000256" key="5">
    <source>
        <dbReference type="ARBA" id="ARBA00023316"/>
    </source>
</evidence>
<dbReference type="InterPro" id="IPR032782">
    <property type="entry name" value="KhpB_N"/>
</dbReference>
<dbReference type="Pfam" id="PF14804">
    <property type="entry name" value="Jag_N"/>
    <property type="match status" value="1"/>
</dbReference>
<dbReference type="RefSeq" id="WP_106005317.1">
    <property type="nucleotide sequence ID" value="NZ_CP136419.1"/>
</dbReference>
<evidence type="ECO:0000256" key="6">
    <source>
        <dbReference type="HAMAP-Rule" id="MF_00867"/>
    </source>
</evidence>
<dbReference type="CDD" id="cd02414">
    <property type="entry name" value="KH-II_Jag"/>
    <property type="match status" value="1"/>
</dbReference>
<keyword evidence="5 6" id="KW-0961">Cell wall biogenesis/degradation</keyword>
<dbReference type="GO" id="GO:0008360">
    <property type="term" value="P:regulation of cell shape"/>
    <property type="evidence" value="ECO:0007669"/>
    <property type="project" value="UniProtKB-KW"/>
</dbReference>
<dbReference type="NCBIfam" id="NF041568">
    <property type="entry name" value="Jag_EloR"/>
    <property type="match status" value="1"/>
</dbReference>
<dbReference type="SUPFAM" id="SSF82708">
    <property type="entry name" value="R3H domain"/>
    <property type="match status" value="1"/>
</dbReference>
<evidence type="ECO:0000259" key="7">
    <source>
        <dbReference type="PROSITE" id="PS51061"/>
    </source>
</evidence>
<dbReference type="GO" id="GO:0003723">
    <property type="term" value="F:RNA binding"/>
    <property type="evidence" value="ECO:0007669"/>
    <property type="project" value="UniProtKB-UniRule"/>
</dbReference>
<keyword evidence="1 6" id="KW-0963">Cytoplasm</keyword>
<feature type="region of interest" description="Jag_N domain" evidence="6">
    <location>
        <begin position="5"/>
        <end position="55"/>
    </location>
</feature>
<dbReference type="InterPro" id="IPR038008">
    <property type="entry name" value="Jag_KH"/>
</dbReference>
<dbReference type="Pfam" id="PF01424">
    <property type="entry name" value="R3H"/>
    <property type="match status" value="1"/>
</dbReference>
<dbReference type="InterPro" id="IPR034079">
    <property type="entry name" value="R3H_KhpB"/>
</dbReference>
<evidence type="ECO:0000256" key="3">
    <source>
        <dbReference type="ARBA" id="ARBA00022960"/>
    </source>
</evidence>
<comment type="similarity">
    <text evidence="6">Belongs to the KhpB RNA-binding protein family.</text>
</comment>
<gene>
    <name evidence="6" type="primary">khpB</name>
    <name evidence="6" type="synonym">eloR</name>
    <name evidence="8" type="ORF">MOHU_13460</name>
</gene>
<evidence type="ECO:0000313" key="9">
    <source>
        <dbReference type="Proteomes" id="UP000238415"/>
    </source>
</evidence>
<protein>
    <recommendedName>
        <fullName evidence="6">RNA-binding protein KhpB</fullName>
    </recommendedName>
    <alternativeName>
        <fullName evidence="6">RNA-binding protein EloR</fullName>
    </alternativeName>
</protein>
<dbReference type="GO" id="GO:0009252">
    <property type="term" value="P:peptidoglycan biosynthetic process"/>
    <property type="evidence" value="ECO:0007669"/>
    <property type="project" value="UniProtKB-UniRule"/>
</dbReference>
<dbReference type="Gene3D" id="3.30.1370.50">
    <property type="entry name" value="R3H-like domain"/>
    <property type="match status" value="1"/>
</dbReference>
<dbReference type="InterPro" id="IPR036867">
    <property type="entry name" value="R3H_dom_sf"/>
</dbReference>
<dbReference type="SMART" id="SM00393">
    <property type="entry name" value="R3H"/>
    <property type="match status" value="1"/>
</dbReference>
<evidence type="ECO:0000256" key="2">
    <source>
        <dbReference type="ARBA" id="ARBA00022884"/>
    </source>
</evidence>
<comment type="domain">
    <text evidence="6">Has an N-terminal Jag-N domain and 2 RNA-binding domains (KH and R3H).</text>
</comment>
<keyword evidence="4 6" id="KW-0143">Chaperone</keyword>
<keyword evidence="9" id="KW-1185">Reference proteome</keyword>